<dbReference type="SUPFAM" id="SSF52507">
    <property type="entry name" value="Homo-oligomeric flavin-containing Cys decarboxylases, HFCD"/>
    <property type="match status" value="1"/>
</dbReference>
<dbReference type="Gene3D" id="3.40.50.1950">
    <property type="entry name" value="Flavin prenyltransferase-like"/>
    <property type="match status" value="1"/>
</dbReference>
<dbReference type="OrthoDB" id="9802554at2"/>
<dbReference type="GO" id="GO:0071513">
    <property type="term" value="C:phosphopantothenoylcysteine decarboxylase complex"/>
    <property type="evidence" value="ECO:0007669"/>
    <property type="project" value="TreeGrafter"/>
</dbReference>
<dbReference type="Pfam" id="PF02441">
    <property type="entry name" value="Flavoprotein"/>
    <property type="match status" value="1"/>
</dbReference>
<gene>
    <name evidence="2" type="ORF">A7Q10_09410</name>
</gene>
<dbReference type="PANTHER" id="PTHR14359">
    <property type="entry name" value="HOMO-OLIGOMERIC FLAVIN CONTAINING CYS DECARBOXYLASE FAMILY"/>
    <property type="match status" value="1"/>
</dbReference>
<evidence type="ECO:0000313" key="2">
    <source>
        <dbReference type="EMBL" id="TFE67580.1"/>
    </source>
</evidence>
<dbReference type="GO" id="GO:0004633">
    <property type="term" value="F:phosphopantothenoylcysteine decarboxylase activity"/>
    <property type="evidence" value="ECO:0007669"/>
    <property type="project" value="TreeGrafter"/>
</dbReference>
<feature type="domain" description="Flavoprotein" evidence="1">
    <location>
        <begin position="12"/>
        <end position="181"/>
    </location>
</feature>
<dbReference type="RefSeq" id="WP_134440444.1">
    <property type="nucleotide sequence ID" value="NZ_LXQC01000152.1"/>
</dbReference>
<dbReference type="EMBL" id="LXQC01000152">
    <property type="protein sequence ID" value="TFE67580.1"/>
    <property type="molecule type" value="Genomic_DNA"/>
</dbReference>
<dbReference type="GO" id="GO:0010181">
    <property type="term" value="F:FMN binding"/>
    <property type="evidence" value="ECO:0007669"/>
    <property type="project" value="TreeGrafter"/>
</dbReference>
<protein>
    <submittedName>
        <fullName evidence="2">Phosphopantothenoylcysteine synthase</fullName>
    </submittedName>
</protein>
<dbReference type="AlphaFoldDB" id="A0A4Y8PA13"/>
<evidence type="ECO:0000259" key="1">
    <source>
        <dbReference type="Pfam" id="PF02441"/>
    </source>
</evidence>
<comment type="caution">
    <text evidence="2">The sequence shown here is derived from an EMBL/GenBank/DDBJ whole genome shotgun (WGS) entry which is preliminary data.</text>
</comment>
<dbReference type="PANTHER" id="PTHR14359:SF6">
    <property type="entry name" value="PHOSPHOPANTOTHENOYLCYSTEINE DECARBOXYLASE"/>
    <property type="match status" value="1"/>
</dbReference>
<accession>A0A4Y8PA13</accession>
<keyword evidence="3" id="KW-1185">Reference proteome</keyword>
<sequence>MNGEKQSESFPIVLGVSGSIAAFRAVELASALSKAGYAVDAVLTPAALQFVRPLSFESVTHRRAYTDEMFWELLNGNPVHIELARNAKLVLLAPATADLIAEYALGLAPNLLTSLLLATHSPVWIAPAMNKIMWQHPAVQKNVQILKQRGVALIGPDEGELACGDYGKGRLWPVEGIFTKIVKQFPLKNFEKKDETK</sequence>
<evidence type="ECO:0000313" key="3">
    <source>
        <dbReference type="Proteomes" id="UP000297713"/>
    </source>
</evidence>
<organism evidence="2 3">
    <name type="scientific">Methylacidiphilum caldifontis</name>
    <dbReference type="NCBI Taxonomy" id="2795386"/>
    <lineage>
        <taxon>Bacteria</taxon>
        <taxon>Pseudomonadati</taxon>
        <taxon>Verrucomicrobiota</taxon>
        <taxon>Methylacidiphilae</taxon>
        <taxon>Methylacidiphilales</taxon>
        <taxon>Methylacidiphilaceae</taxon>
        <taxon>Methylacidiphilum (ex Ratnadevi et al. 2023)</taxon>
    </lineage>
</organism>
<dbReference type="InterPro" id="IPR036551">
    <property type="entry name" value="Flavin_trans-like"/>
</dbReference>
<dbReference type="Proteomes" id="UP000297713">
    <property type="component" value="Unassembled WGS sequence"/>
</dbReference>
<dbReference type="InterPro" id="IPR003382">
    <property type="entry name" value="Flavoprotein"/>
</dbReference>
<dbReference type="GO" id="GO:0015937">
    <property type="term" value="P:coenzyme A biosynthetic process"/>
    <property type="evidence" value="ECO:0007669"/>
    <property type="project" value="TreeGrafter"/>
</dbReference>
<proteinExistence type="predicted"/>
<reference evidence="2 3" key="1">
    <citation type="submission" date="2016-05" db="EMBL/GenBank/DDBJ databases">
        <title>Diversity and Homogeneity among Thermoacidophilic Verrucomicrobia Methanotrophs Linked with Geographical Origin.</title>
        <authorList>
            <person name="Erikstad H.-A."/>
            <person name="Smestad N.B."/>
            <person name="Ceballos R.M."/>
            <person name="Birkeland N.-K."/>
        </authorList>
    </citation>
    <scope>NUCLEOTIDE SEQUENCE [LARGE SCALE GENOMIC DNA]</scope>
    <source>
        <strain evidence="2 3">Phi</strain>
    </source>
</reference>
<name>A0A4Y8PA13_9BACT</name>